<protein>
    <submittedName>
        <fullName evidence="1">PD-(D/E)XK nuclease family transposase</fullName>
    </submittedName>
</protein>
<dbReference type="EMBL" id="CAADFM010000232">
    <property type="protein sequence ID" value="VFK19654.1"/>
    <property type="molecule type" value="Genomic_DNA"/>
</dbReference>
<name>A0A450WRN9_9GAMM</name>
<dbReference type="AlphaFoldDB" id="A0A450WRN9"/>
<accession>A0A450WRN9</accession>
<dbReference type="Pfam" id="PF12784">
    <property type="entry name" value="PDDEXK_2"/>
    <property type="match status" value="1"/>
</dbReference>
<reference evidence="1" key="1">
    <citation type="submission" date="2019-02" db="EMBL/GenBank/DDBJ databases">
        <authorList>
            <person name="Gruber-Vodicka R. H."/>
            <person name="Seah K. B. B."/>
        </authorList>
    </citation>
    <scope>NUCLEOTIDE SEQUENCE</scope>
    <source>
        <strain evidence="1">BECK_S312</strain>
        <strain evidence="2">BECK_S426</strain>
    </source>
</reference>
<proteinExistence type="predicted"/>
<gene>
    <name evidence="1" type="ORF">BECKLPF1236A_GA0070988_102324</name>
    <name evidence="2" type="ORF">BECKLPF1236C_GA0070990_102164</name>
</gene>
<sequence length="158" mass="17531">MLESEGNQQIDTDKYNRVDLLARTGDDERIIVEVQYLPEKAYLKRLVYGAAKTIVENIELGEPYEHVTNGTSKHAGVLSPTCVSQNRQLSAKGVLRAEPPRNNTWARKGRVGKWGESTPSRQRGGSGASLCLTQYMFAKMTITGPKSMPRVCAHRPEA</sequence>
<dbReference type="EMBL" id="CAADFP010000216">
    <property type="protein sequence ID" value="VFK33619.1"/>
    <property type="molecule type" value="Genomic_DNA"/>
</dbReference>
<organism evidence="1">
    <name type="scientific">Candidatus Kentrum sp. LPFa</name>
    <dbReference type="NCBI Taxonomy" id="2126335"/>
    <lineage>
        <taxon>Bacteria</taxon>
        <taxon>Pseudomonadati</taxon>
        <taxon>Pseudomonadota</taxon>
        <taxon>Gammaproteobacteria</taxon>
        <taxon>Candidatus Kentrum</taxon>
    </lineage>
</organism>
<evidence type="ECO:0000313" key="1">
    <source>
        <dbReference type="EMBL" id="VFK19654.1"/>
    </source>
</evidence>
<evidence type="ECO:0000313" key="2">
    <source>
        <dbReference type="EMBL" id="VFK33619.1"/>
    </source>
</evidence>